<proteinExistence type="predicted"/>
<evidence type="ECO:0000313" key="3">
    <source>
        <dbReference type="EMBL" id="SEK53011.1"/>
    </source>
</evidence>
<feature type="compositionally biased region" description="Low complexity" evidence="1">
    <location>
        <begin position="51"/>
        <end position="61"/>
    </location>
</feature>
<dbReference type="Pfam" id="PF02872">
    <property type="entry name" value="5_nucleotid_C"/>
    <property type="match status" value="1"/>
</dbReference>
<dbReference type="InterPro" id="IPR006179">
    <property type="entry name" value="5_nucleotidase/apyrase"/>
</dbReference>
<sequence>MSPISFRAFFRPASSSFSFARRLTPGPLALVLLGGLSACDKPQPPAPKPAPAAQDAGAAAPAMPPEVTLLVTGGVGGQLLPTGEGEQRKGGAAELLGRWVAEEKHCPTPLAEGQPECKDAGTLVLSTGDNWNGPAISSFFLGETTSAVMRRLGYAASALGNHELDFGREQFLKNATIGGFPFLAANLRVKDEALAKDFKVPAFQVFERRGLKVGVVGLASTKTVSAAMAGRAEGLELIGYEEALTAVVPQAQAAGADVLVVVADACPSELQPIVEKHADWKLALVVGGGRCAQPFETAKVGDTSIVSISRGLDKYLRAHLTFDAKKPAGQKVSALDTKLIAVPAGAGAPEPDAQTAQIINGFKEQLDQRLGEQIGFSKKGLKQDSKEMVRWIAGSMREVLGTDAAVLNKKGLRQDLPAGPITLGTIYSVLPFENSLVIAKVKGADLAKQLANPEALISGFTAAGKNKFKDSKGKPLDPKREYTVATVEYLYFGGDGFEFDKLDGEPTETGMAWQTPVIDWTKQKGFTEAKPLEKALPK</sequence>
<protein>
    <submittedName>
        <fullName evidence="3">2',3'-cyclic-nucleotide 2'-phosphodiesterase/5'-or 3'-nucleotidase, 5'-nucleotidase family</fullName>
    </submittedName>
</protein>
<dbReference type="GO" id="GO:0009166">
    <property type="term" value="P:nucleotide catabolic process"/>
    <property type="evidence" value="ECO:0007669"/>
    <property type="project" value="InterPro"/>
</dbReference>
<dbReference type="GO" id="GO:0016787">
    <property type="term" value="F:hydrolase activity"/>
    <property type="evidence" value="ECO:0007669"/>
    <property type="project" value="InterPro"/>
</dbReference>
<dbReference type="PANTHER" id="PTHR11575:SF24">
    <property type="entry name" value="5'-NUCLEOTIDASE"/>
    <property type="match status" value="1"/>
</dbReference>
<dbReference type="Proteomes" id="UP000182719">
    <property type="component" value="Unassembled WGS sequence"/>
</dbReference>
<dbReference type="Gene3D" id="3.60.21.10">
    <property type="match status" value="1"/>
</dbReference>
<keyword evidence="4" id="KW-1185">Reference proteome</keyword>
<organism evidence="3 4">
    <name type="scientific">Stigmatella aurantiaca</name>
    <dbReference type="NCBI Taxonomy" id="41"/>
    <lineage>
        <taxon>Bacteria</taxon>
        <taxon>Pseudomonadati</taxon>
        <taxon>Myxococcota</taxon>
        <taxon>Myxococcia</taxon>
        <taxon>Myxococcales</taxon>
        <taxon>Cystobacterineae</taxon>
        <taxon>Archangiaceae</taxon>
        <taxon>Stigmatella</taxon>
    </lineage>
</organism>
<dbReference type="GO" id="GO:0030288">
    <property type="term" value="C:outer membrane-bounded periplasmic space"/>
    <property type="evidence" value="ECO:0007669"/>
    <property type="project" value="TreeGrafter"/>
</dbReference>
<reference evidence="4" key="1">
    <citation type="submission" date="2016-10" db="EMBL/GenBank/DDBJ databases">
        <authorList>
            <person name="Varghese N."/>
            <person name="Submissions S."/>
        </authorList>
    </citation>
    <scope>NUCLEOTIDE SEQUENCE [LARGE SCALE GENOMIC DNA]</scope>
    <source>
        <strain evidence="4">DSM 17044</strain>
    </source>
</reference>
<dbReference type="EMBL" id="FOAP01000001">
    <property type="protein sequence ID" value="SEK53011.1"/>
    <property type="molecule type" value="Genomic_DNA"/>
</dbReference>
<accession>A0A1H7HRU9</accession>
<dbReference type="AlphaFoldDB" id="A0A1H7HRU9"/>
<dbReference type="InterPro" id="IPR029052">
    <property type="entry name" value="Metallo-depent_PP-like"/>
</dbReference>
<feature type="region of interest" description="Disordered" evidence="1">
    <location>
        <begin position="42"/>
        <end position="61"/>
    </location>
</feature>
<name>A0A1H7HRU9_STIAU</name>
<dbReference type="RefSeq" id="WP_075004986.1">
    <property type="nucleotide sequence ID" value="NZ_FOAP01000001.1"/>
</dbReference>
<evidence type="ECO:0000259" key="2">
    <source>
        <dbReference type="Pfam" id="PF02872"/>
    </source>
</evidence>
<dbReference type="SUPFAM" id="SSF55816">
    <property type="entry name" value="5'-nucleotidase (syn. UDP-sugar hydrolase), C-terminal domain"/>
    <property type="match status" value="1"/>
</dbReference>
<dbReference type="InterPro" id="IPR036907">
    <property type="entry name" value="5'-Nucleotdase_C_sf"/>
</dbReference>
<evidence type="ECO:0000313" key="4">
    <source>
        <dbReference type="Proteomes" id="UP000182719"/>
    </source>
</evidence>
<evidence type="ECO:0000256" key="1">
    <source>
        <dbReference type="SAM" id="MobiDB-lite"/>
    </source>
</evidence>
<feature type="domain" description="5'-Nucleotidase C-terminal" evidence="2">
    <location>
        <begin position="382"/>
        <end position="498"/>
    </location>
</feature>
<dbReference type="SUPFAM" id="SSF56300">
    <property type="entry name" value="Metallo-dependent phosphatases"/>
    <property type="match status" value="1"/>
</dbReference>
<dbReference type="Gene3D" id="3.90.780.10">
    <property type="entry name" value="5'-Nucleotidase, C-terminal domain"/>
    <property type="match status" value="2"/>
</dbReference>
<dbReference type="PANTHER" id="PTHR11575">
    <property type="entry name" value="5'-NUCLEOTIDASE-RELATED"/>
    <property type="match status" value="1"/>
</dbReference>
<dbReference type="OrthoDB" id="9775118at2"/>
<dbReference type="InterPro" id="IPR008334">
    <property type="entry name" value="5'-Nucleotdase_C"/>
</dbReference>
<gene>
    <name evidence="3" type="ORF">SAMN05444354_101801</name>
</gene>